<organism evidence="5 6">
    <name type="scientific">Acrobeloides nanus</name>
    <dbReference type="NCBI Taxonomy" id="290746"/>
    <lineage>
        <taxon>Eukaryota</taxon>
        <taxon>Metazoa</taxon>
        <taxon>Ecdysozoa</taxon>
        <taxon>Nematoda</taxon>
        <taxon>Chromadorea</taxon>
        <taxon>Rhabditida</taxon>
        <taxon>Tylenchina</taxon>
        <taxon>Cephalobomorpha</taxon>
        <taxon>Cephaloboidea</taxon>
        <taxon>Cephalobidae</taxon>
        <taxon>Acrobeloides</taxon>
    </lineage>
</organism>
<dbReference type="PANTHER" id="PTHR10218:SF353">
    <property type="entry name" value="GUANINE NUCLEOTIDE-BINDING PROTEIN ALPHA-11 SUBUNIT"/>
    <property type="match status" value="1"/>
</dbReference>
<dbReference type="InterPro" id="IPR001019">
    <property type="entry name" value="Gprotein_alpha_su"/>
</dbReference>
<dbReference type="PROSITE" id="PS51882">
    <property type="entry name" value="G_ALPHA"/>
    <property type="match status" value="1"/>
</dbReference>
<keyword evidence="4" id="KW-0479">Metal-binding</keyword>
<dbReference type="InterPro" id="IPR011025">
    <property type="entry name" value="GproteinA_insert"/>
</dbReference>
<feature type="binding site" evidence="3">
    <location>
        <begin position="51"/>
        <end position="52"/>
    </location>
    <ligand>
        <name>GTP</name>
        <dbReference type="ChEBI" id="CHEBI:37565"/>
    </ligand>
</feature>
<dbReference type="PANTHER" id="PTHR10218">
    <property type="entry name" value="GTP-BINDING PROTEIN ALPHA SUBUNIT"/>
    <property type="match status" value="1"/>
</dbReference>
<keyword evidence="2 3" id="KW-0342">GTP-binding</keyword>
<keyword evidence="5" id="KW-1185">Reference proteome</keyword>
<evidence type="ECO:0000256" key="3">
    <source>
        <dbReference type="PIRSR" id="PIRSR601019-1"/>
    </source>
</evidence>
<keyword evidence="4" id="KW-0460">Magnesium</keyword>
<dbReference type="Proteomes" id="UP000887540">
    <property type="component" value="Unplaced"/>
</dbReference>
<dbReference type="SUPFAM" id="SSF47895">
    <property type="entry name" value="Transducin (alpha subunit), insertion domain"/>
    <property type="match status" value="1"/>
</dbReference>
<dbReference type="GO" id="GO:0001664">
    <property type="term" value="F:G protein-coupled receptor binding"/>
    <property type="evidence" value="ECO:0007669"/>
    <property type="project" value="TreeGrafter"/>
</dbReference>
<feature type="binding site" evidence="3">
    <location>
        <begin position="76"/>
        <end position="82"/>
    </location>
    <ligand>
        <name>GTP</name>
        <dbReference type="ChEBI" id="CHEBI:37565"/>
    </ligand>
</feature>
<feature type="binding site" evidence="4">
    <location>
        <position position="82"/>
    </location>
    <ligand>
        <name>Mg(2+)</name>
        <dbReference type="ChEBI" id="CHEBI:18420"/>
    </ligand>
</feature>
<dbReference type="GO" id="GO:0031683">
    <property type="term" value="F:G-protein beta/gamma-subunit complex binding"/>
    <property type="evidence" value="ECO:0007669"/>
    <property type="project" value="InterPro"/>
</dbReference>
<evidence type="ECO:0000256" key="1">
    <source>
        <dbReference type="ARBA" id="ARBA00022741"/>
    </source>
</evidence>
<dbReference type="Gene3D" id="1.10.400.10">
    <property type="entry name" value="GI Alpha 1, domain 2-like"/>
    <property type="match status" value="1"/>
</dbReference>
<evidence type="ECO:0000256" key="4">
    <source>
        <dbReference type="PIRSR" id="PIRSR601019-2"/>
    </source>
</evidence>
<protein>
    <submittedName>
        <fullName evidence="6">Uncharacterized protein</fullName>
    </submittedName>
</protein>
<dbReference type="Pfam" id="PF00503">
    <property type="entry name" value="G-alpha"/>
    <property type="match status" value="1"/>
</dbReference>
<dbReference type="WBParaSite" id="ACRNAN_scaffold7271.g32309.t1">
    <property type="protein sequence ID" value="ACRNAN_scaffold7271.g32309.t1"/>
    <property type="gene ID" value="ACRNAN_scaffold7271.g32309"/>
</dbReference>
<dbReference type="GO" id="GO:0005834">
    <property type="term" value="C:heterotrimeric G-protein complex"/>
    <property type="evidence" value="ECO:0007669"/>
    <property type="project" value="TreeGrafter"/>
</dbReference>
<proteinExistence type="predicted"/>
<dbReference type="AlphaFoldDB" id="A0A914ECK2"/>
<sequence length="98" mass="11909">MDVVEFARYYNNNPLNNIEYDEDLFQTIKRIANSGFIQQIIERKHEITLLDSATYFLRHLDRIFEKNYKPNELDILRARFPTTGIIEIDFPYKNYMLR</sequence>
<dbReference type="GO" id="GO:0003924">
    <property type="term" value="F:GTPase activity"/>
    <property type="evidence" value="ECO:0007669"/>
    <property type="project" value="InterPro"/>
</dbReference>
<dbReference type="GO" id="GO:0005525">
    <property type="term" value="F:GTP binding"/>
    <property type="evidence" value="ECO:0007669"/>
    <property type="project" value="UniProtKB-KW"/>
</dbReference>
<keyword evidence="1 3" id="KW-0547">Nucleotide-binding</keyword>
<accession>A0A914ECK2</accession>
<dbReference type="GO" id="GO:0005737">
    <property type="term" value="C:cytoplasm"/>
    <property type="evidence" value="ECO:0007669"/>
    <property type="project" value="TreeGrafter"/>
</dbReference>
<evidence type="ECO:0000313" key="6">
    <source>
        <dbReference type="WBParaSite" id="ACRNAN_scaffold7271.g32309.t1"/>
    </source>
</evidence>
<name>A0A914ECK2_9BILA</name>
<evidence type="ECO:0000256" key="2">
    <source>
        <dbReference type="ARBA" id="ARBA00023134"/>
    </source>
</evidence>
<dbReference type="GO" id="GO:0046872">
    <property type="term" value="F:metal ion binding"/>
    <property type="evidence" value="ECO:0007669"/>
    <property type="project" value="UniProtKB-KW"/>
</dbReference>
<dbReference type="GO" id="GO:0007188">
    <property type="term" value="P:adenylate cyclase-modulating G protein-coupled receptor signaling pathway"/>
    <property type="evidence" value="ECO:0007669"/>
    <property type="project" value="TreeGrafter"/>
</dbReference>
<evidence type="ECO:0000313" key="5">
    <source>
        <dbReference type="Proteomes" id="UP000887540"/>
    </source>
</evidence>
<reference evidence="6" key="1">
    <citation type="submission" date="2022-11" db="UniProtKB">
        <authorList>
            <consortium name="WormBaseParasite"/>
        </authorList>
    </citation>
    <scope>IDENTIFICATION</scope>
</reference>